<feature type="coiled-coil region" evidence="1">
    <location>
        <begin position="411"/>
        <end position="438"/>
    </location>
</feature>
<name>A0A4Q0YGW6_9BACT</name>
<protein>
    <recommendedName>
        <fullName evidence="4">Relaxase</fullName>
    </recommendedName>
</protein>
<keyword evidence="1" id="KW-0175">Coiled coil</keyword>
<organism evidence="2 3">
    <name type="scientific">Halarcobacter ebronensis</name>
    <dbReference type="NCBI Taxonomy" id="1462615"/>
    <lineage>
        <taxon>Bacteria</taxon>
        <taxon>Pseudomonadati</taxon>
        <taxon>Campylobacterota</taxon>
        <taxon>Epsilonproteobacteria</taxon>
        <taxon>Campylobacterales</taxon>
        <taxon>Arcobacteraceae</taxon>
        <taxon>Halarcobacter</taxon>
    </lineage>
</organism>
<evidence type="ECO:0000313" key="3">
    <source>
        <dbReference type="Proteomes" id="UP000290172"/>
    </source>
</evidence>
<dbReference type="AlphaFoldDB" id="A0A4Q0YGW6"/>
<evidence type="ECO:0000256" key="1">
    <source>
        <dbReference type="SAM" id="Coils"/>
    </source>
</evidence>
<evidence type="ECO:0008006" key="4">
    <source>
        <dbReference type="Google" id="ProtNLM"/>
    </source>
</evidence>
<sequence>MEQEENLLEKKLKNTPKQKEKIFKLKEEKNFNSSYSNSSGKSKYASGNVSIYKSSFHSQKATKHSLEHMERESKVTYLLEHDSSVNDNEIYEDIEKFKKQAPQIYKAKIGQKMQATSKANLIKEAVINVKPDSTIGDIQSTFKNLNKEFGGHFILATSIHRDEGVFIDSKYDLKDLEYVSSNLSWKLRSTNEDVTSEVIDYAPNRNIFFNSENSNWYFDKEFKNKADTSKFQKKINYHAHVLYSNFDKQTGKTARLDRKDMRLLQTKVAESLNMQRGLEFSKNKRMNHWQLKRAIDSKRDSNLKNKESLARLKDLNNQVSVIRKELKENKFDRKSYAVLEQLKRELSKEIKSKELTINELRNRLDEYRVENEKRRTTIDNKILKKTVKVKEGLLKSKEVRIYDNLSVEGYVEKAEQNQNKLVSENEDLKQENQKLNDFVYELRHHFKVFELDKLKESIKSKIPKVEKKINNKNKSLNNGYER</sequence>
<reference evidence="2 3" key="1">
    <citation type="submission" date="2017-10" db="EMBL/GenBank/DDBJ databases">
        <title>Genomics of the genus Arcobacter.</title>
        <authorList>
            <person name="Perez-Cataluna A."/>
            <person name="Figueras M.J."/>
        </authorList>
    </citation>
    <scope>NUCLEOTIDE SEQUENCE [LARGE SCALE GENOMIC DNA]</scope>
    <source>
        <strain evidence="2 3">CECT 8993</strain>
    </source>
</reference>
<dbReference type="Proteomes" id="UP000290172">
    <property type="component" value="Unassembled WGS sequence"/>
</dbReference>
<comment type="caution">
    <text evidence="2">The sequence shown here is derived from an EMBL/GenBank/DDBJ whole genome shotgun (WGS) entry which is preliminary data.</text>
</comment>
<proteinExistence type="predicted"/>
<accession>A0A4Q0YGW6</accession>
<evidence type="ECO:0000313" key="2">
    <source>
        <dbReference type="EMBL" id="RXJ68299.1"/>
    </source>
</evidence>
<gene>
    <name evidence="2" type="ORF">CRV08_08595</name>
</gene>
<feature type="coiled-coil region" evidence="1">
    <location>
        <begin position="298"/>
        <end position="377"/>
    </location>
</feature>
<dbReference type="RefSeq" id="WP_128981115.1">
    <property type="nucleotide sequence ID" value="NZ_PDKJ01000006.1"/>
</dbReference>
<dbReference type="EMBL" id="PDKJ01000006">
    <property type="protein sequence ID" value="RXJ68299.1"/>
    <property type="molecule type" value="Genomic_DNA"/>
</dbReference>